<feature type="region of interest" description="Disordered" evidence="1">
    <location>
        <begin position="50"/>
        <end position="76"/>
    </location>
</feature>
<proteinExistence type="predicted"/>
<sequence>MNDSIVAEAKTMAKSLTSGGWSLRVSVGNETPPARSFLYYDCADTACNDKDDHQNVRRRRPEQLPSLSPLPPRNIPIRQEEGTDGWDPYCRLLFYRDTGLLRRAEDELLVAQLEVMPSFSERQGKADLCVLRHDRSQWVLKRSLPIVHNQGAKGDEQLDCWDSTRVIPVADRYLCWAQYNGSFIMCGMENEESPKIRYIPTPLFPYDPSYYNDDEDLVPMWNSMSMGAAGPSASPPIRPTVGSGNTGLLQRGDDDVLLVQLHLMYDPDAQRDMAEFSLLRRGVPEWELKELVPIFREEGGEGIEQLRTRGGNNTIIPLGDRFLCWVKYESGFLLCDMEDEASPKVSIDPHCCCGGAGKSTCAHSRYAFTINAWVMNNLSMGGSLTWVKDGEMDCEELWRLPGYEGLPQANLMCPVVWLDIPNVICFLVSNGPFVSSYEDRKEWMIQLNIKTKTLLSVVQYSNDSWGAYYHLPTRLQC</sequence>
<dbReference type="PANTHER" id="PTHR33074">
    <property type="entry name" value="EXPRESSED PROTEIN-RELATED"/>
    <property type="match status" value="1"/>
</dbReference>
<name>A0ABC9B6I7_9POAL</name>
<accession>A0ABC9B6I7</accession>
<dbReference type="Proteomes" id="UP001497457">
    <property type="component" value="Chromosome 24b"/>
</dbReference>
<dbReference type="AlphaFoldDB" id="A0ABC9B6I7"/>
<protein>
    <recommendedName>
        <fullName evidence="4">DUF1618 domain-containing protein</fullName>
    </recommendedName>
</protein>
<organism evidence="2 3">
    <name type="scientific">Urochloa decumbens</name>
    <dbReference type="NCBI Taxonomy" id="240449"/>
    <lineage>
        <taxon>Eukaryota</taxon>
        <taxon>Viridiplantae</taxon>
        <taxon>Streptophyta</taxon>
        <taxon>Embryophyta</taxon>
        <taxon>Tracheophyta</taxon>
        <taxon>Spermatophyta</taxon>
        <taxon>Magnoliopsida</taxon>
        <taxon>Liliopsida</taxon>
        <taxon>Poales</taxon>
        <taxon>Poaceae</taxon>
        <taxon>PACMAD clade</taxon>
        <taxon>Panicoideae</taxon>
        <taxon>Panicodae</taxon>
        <taxon>Paniceae</taxon>
        <taxon>Melinidinae</taxon>
        <taxon>Urochloa</taxon>
    </lineage>
</organism>
<evidence type="ECO:0000256" key="1">
    <source>
        <dbReference type="SAM" id="MobiDB-lite"/>
    </source>
</evidence>
<evidence type="ECO:0000313" key="2">
    <source>
        <dbReference type="EMBL" id="CAL4995008.1"/>
    </source>
</evidence>
<dbReference type="EMBL" id="OZ075134">
    <property type="protein sequence ID" value="CAL4995008.1"/>
    <property type="molecule type" value="Genomic_DNA"/>
</dbReference>
<keyword evidence="3" id="KW-1185">Reference proteome</keyword>
<reference evidence="2" key="1">
    <citation type="submission" date="2024-10" db="EMBL/GenBank/DDBJ databases">
        <authorList>
            <person name="Ryan C."/>
        </authorList>
    </citation>
    <scope>NUCLEOTIDE SEQUENCE [LARGE SCALE GENOMIC DNA]</scope>
</reference>
<dbReference type="PANTHER" id="PTHR33074:SF76">
    <property type="entry name" value="OS11G0569701 PROTEIN"/>
    <property type="match status" value="1"/>
</dbReference>
<gene>
    <name evidence="2" type="ORF">URODEC1_LOCUS62171</name>
</gene>
<evidence type="ECO:0008006" key="4">
    <source>
        <dbReference type="Google" id="ProtNLM"/>
    </source>
</evidence>
<evidence type="ECO:0000313" key="3">
    <source>
        <dbReference type="Proteomes" id="UP001497457"/>
    </source>
</evidence>